<comment type="caution">
    <text evidence="2">The sequence shown here is derived from an EMBL/GenBank/DDBJ whole genome shotgun (WGS) entry which is preliminary data.</text>
</comment>
<protein>
    <submittedName>
        <fullName evidence="2">Uncharacterized protein</fullName>
    </submittedName>
</protein>
<keyword evidence="3" id="KW-1185">Reference proteome</keyword>
<dbReference type="EMBL" id="JAWZYT010002854">
    <property type="protein sequence ID" value="KAK4301624.1"/>
    <property type="molecule type" value="Genomic_DNA"/>
</dbReference>
<name>A0AAE1U0A1_9EUCA</name>
<evidence type="ECO:0000256" key="1">
    <source>
        <dbReference type="SAM" id="MobiDB-lite"/>
    </source>
</evidence>
<proteinExistence type="predicted"/>
<evidence type="ECO:0000313" key="2">
    <source>
        <dbReference type="EMBL" id="KAK4301624.1"/>
    </source>
</evidence>
<organism evidence="2 3">
    <name type="scientific">Petrolisthes manimaculis</name>
    <dbReference type="NCBI Taxonomy" id="1843537"/>
    <lineage>
        <taxon>Eukaryota</taxon>
        <taxon>Metazoa</taxon>
        <taxon>Ecdysozoa</taxon>
        <taxon>Arthropoda</taxon>
        <taxon>Crustacea</taxon>
        <taxon>Multicrustacea</taxon>
        <taxon>Malacostraca</taxon>
        <taxon>Eumalacostraca</taxon>
        <taxon>Eucarida</taxon>
        <taxon>Decapoda</taxon>
        <taxon>Pleocyemata</taxon>
        <taxon>Anomura</taxon>
        <taxon>Galatheoidea</taxon>
        <taxon>Porcellanidae</taxon>
        <taxon>Petrolisthes</taxon>
    </lineage>
</organism>
<accession>A0AAE1U0A1</accession>
<gene>
    <name evidence="2" type="ORF">Pmani_026228</name>
</gene>
<dbReference type="AlphaFoldDB" id="A0AAE1U0A1"/>
<sequence length="99" mass="10724">MWRGILGIMDESGGGVSGDHGGIKKESNGVVDDTEKVEGMRDGDESEAKLFSFSTPIFSTPPSPSPPHQYSPLFLPLHFHNNTLHSSYPSPSLYPHPST</sequence>
<evidence type="ECO:0000313" key="3">
    <source>
        <dbReference type="Proteomes" id="UP001292094"/>
    </source>
</evidence>
<reference evidence="2" key="1">
    <citation type="submission" date="2023-11" db="EMBL/GenBank/DDBJ databases">
        <title>Genome assemblies of two species of porcelain crab, Petrolisthes cinctipes and Petrolisthes manimaculis (Anomura: Porcellanidae).</title>
        <authorList>
            <person name="Angst P."/>
        </authorList>
    </citation>
    <scope>NUCLEOTIDE SEQUENCE</scope>
    <source>
        <strain evidence="2">PB745_02</strain>
        <tissue evidence="2">Gill</tissue>
    </source>
</reference>
<feature type="compositionally biased region" description="Basic and acidic residues" evidence="1">
    <location>
        <begin position="21"/>
        <end position="45"/>
    </location>
</feature>
<dbReference type="Proteomes" id="UP001292094">
    <property type="component" value="Unassembled WGS sequence"/>
</dbReference>
<feature type="region of interest" description="Disordered" evidence="1">
    <location>
        <begin position="1"/>
        <end position="45"/>
    </location>
</feature>